<feature type="non-terminal residue" evidence="2">
    <location>
        <position position="171"/>
    </location>
</feature>
<dbReference type="GO" id="GO:0003999">
    <property type="term" value="F:adenine phosphoribosyltransferase activity"/>
    <property type="evidence" value="ECO:0007669"/>
    <property type="project" value="UniProtKB-EC"/>
</dbReference>
<dbReference type="EMBL" id="CADCTV010001060">
    <property type="protein sequence ID" value="CAA9376122.1"/>
    <property type="molecule type" value="Genomic_DNA"/>
</dbReference>
<keyword evidence="2" id="KW-0808">Transferase</keyword>
<keyword evidence="2" id="KW-0328">Glycosyltransferase</keyword>
<name>A0A6J4N2R5_9BACT</name>
<feature type="region of interest" description="Disordered" evidence="1">
    <location>
        <begin position="1"/>
        <end position="54"/>
    </location>
</feature>
<organism evidence="2">
    <name type="scientific">uncultured Gemmatimonadota bacterium</name>
    <dbReference type="NCBI Taxonomy" id="203437"/>
    <lineage>
        <taxon>Bacteria</taxon>
        <taxon>Pseudomonadati</taxon>
        <taxon>Gemmatimonadota</taxon>
        <taxon>environmental samples</taxon>
    </lineage>
</organism>
<accession>A0A6J4N2R5</accession>
<evidence type="ECO:0000313" key="2">
    <source>
        <dbReference type="EMBL" id="CAA9376122.1"/>
    </source>
</evidence>
<protein>
    <submittedName>
        <fullName evidence="2">Adenine phosphoribosyltransferase</fullName>
        <ecNumber evidence="2">2.4.2.7</ecNumber>
    </submittedName>
</protein>
<feature type="compositionally biased region" description="Low complexity" evidence="1">
    <location>
        <begin position="140"/>
        <end position="157"/>
    </location>
</feature>
<reference evidence="2" key="1">
    <citation type="submission" date="2020-02" db="EMBL/GenBank/DDBJ databases">
        <authorList>
            <person name="Meier V. D."/>
        </authorList>
    </citation>
    <scope>NUCLEOTIDE SEQUENCE</scope>
    <source>
        <strain evidence="2">AVDCRST_MAG89</strain>
    </source>
</reference>
<feature type="compositionally biased region" description="Basic residues" evidence="1">
    <location>
        <begin position="158"/>
        <end position="171"/>
    </location>
</feature>
<sequence length="171" mass="17783">GAPEGAHPRRSRLSPSRHPVPRRHAAAAPPARPGGRGGCLRRPLPEPRGGRGCGHRVARIPVRRALGGGARRGLRAGAQAGEAAGGAHQPVVRAGIRYQHAGDPPRRAASGRVGGRGGRPAGHRRHRECRGFAGPRAGCARGGARLRGGARIPARPRAPGRRSRALARHVL</sequence>
<dbReference type="AlphaFoldDB" id="A0A6J4N2R5"/>
<proteinExistence type="predicted"/>
<feature type="region of interest" description="Disordered" evidence="1">
    <location>
        <begin position="67"/>
        <end position="126"/>
    </location>
</feature>
<evidence type="ECO:0000256" key="1">
    <source>
        <dbReference type="SAM" id="MobiDB-lite"/>
    </source>
</evidence>
<feature type="compositionally biased region" description="Low complexity" evidence="1">
    <location>
        <begin position="75"/>
        <end position="87"/>
    </location>
</feature>
<dbReference type="EC" id="2.4.2.7" evidence="2"/>
<feature type="region of interest" description="Disordered" evidence="1">
    <location>
        <begin position="140"/>
        <end position="171"/>
    </location>
</feature>
<gene>
    <name evidence="2" type="ORF">AVDCRST_MAG89-5019</name>
</gene>
<feature type="non-terminal residue" evidence="2">
    <location>
        <position position="1"/>
    </location>
</feature>